<organism evidence="3 4">
    <name type="scientific">Anas platyrhynchos platyrhynchos</name>
    <name type="common">Northern mallard</name>
    <dbReference type="NCBI Taxonomy" id="8840"/>
    <lineage>
        <taxon>Eukaryota</taxon>
        <taxon>Metazoa</taxon>
        <taxon>Chordata</taxon>
        <taxon>Craniata</taxon>
        <taxon>Vertebrata</taxon>
        <taxon>Euteleostomi</taxon>
        <taxon>Archelosauria</taxon>
        <taxon>Archosauria</taxon>
        <taxon>Dinosauria</taxon>
        <taxon>Saurischia</taxon>
        <taxon>Theropoda</taxon>
        <taxon>Coelurosauria</taxon>
        <taxon>Aves</taxon>
        <taxon>Neognathae</taxon>
        <taxon>Galloanserae</taxon>
        <taxon>Anseriformes</taxon>
        <taxon>Anatidae</taxon>
        <taxon>Anatinae</taxon>
        <taxon>Anas</taxon>
    </lineage>
</organism>
<evidence type="ECO:0000256" key="2">
    <source>
        <dbReference type="SAM" id="Phobius"/>
    </source>
</evidence>
<keyword evidence="4" id="KW-1185">Reference proteome</keyword>
<dbReference type="Proteomes" id="UP000016666">
    <property type="component" value="Chromosome 3"/>
</dbReference>
<dbReference type="Ensembl" id="ENSAPLT00000018165.1">
    <property type="protein sequence ID" value="ENSAPLP00000025727.1"/>
    <property type="gene ID" value="ENSAPLG00000021880.1"/>
</dbReference>
<evidence type="ECO:0000256" key="1">
    <source>
        <dbReference type="SAM" id="MobiDB-lite"/>
    </source>
</evidence>
<evidence type="ECO:0000313" key="3">
    <source>
        <dbReference type="Ensembl" id="ENSAPLP00000025727.1"/>
    </source>
</evidence>
<reference evidence="3" key="2">
    <citation type="submission" date="2025-08" db="UniProtKB">
        <authorList>
            <consortium name="Ensembl"/>
        </authorList>
    </citation>
    <scope>IDENTIFICATION</scope>
</reference>
<sequence>SLSKGQNVDAERKKKEKKGRKNLFSKAAAEEMSVTYIISVFVRELPGCILFGWIFMSVALFLLMLITYFRIQLSEGESQFSRQGIPFRKGIPVYQTTPF</sequence>
<proteinExistence type="predicted"/>
<name>A0A493TIJ9_ANAPP</name>
<evidence type="ECO:0000313" key="4">
    <source>
        <dbReference type="Proteomes" id="UP000016666"/>
    </source>
</evidence>
<dbReference type="AlphaFoldDB" id="A0A493TIJ9"/>
<feature type="transmembrane region" description="Helical" evidence="2">
    <location>
        <begin position="49"/>
        <end position="69"/>
    </location>
</feature>
<accession>A0A493TIJ9</accession>
<keyword evidence="2" id="KW-0472">Membrane</keyword>
<reference evidence="3" key="3">
    <citation type="submission" date="2025-09" db="UniProtKB">
        <authorList>
            <consortium name="Ensembl"/>
        </authorList>
    </citation>
    <scope>IDENTIFICATION</scope>
</reference>
<keyword evidence="2" id="KW-0812">Transmembrane</keyword>
<keyword evidence="2" id="KW-1133">Transmembrane helix</keyword>
<protein>
    <submittedName>
        <fullName evidence="3">Uncharacterized protein</fullName>
    </submittedName>
</protein>
<reference evidence="3 4" key="1">
    <citation type="submission" date="2017-10" db="EMBL/GenBank/DDBJ databases">
        <title>A new Pekin duck reference genome.</title>
        <authorList>
            <person name="Hou Z.-C."/>
            <person name="Zhou Z.-K."/>
            <person name="Zhu F."/>
            <person name="Hou S.-S."/>
        </authorList>
    </citation>
    <scope>NUCLEOTIDE SEQUENCE [LARGE SCALE GENOMIC DNA]</scope>
</reference>
<dbReference type="GeneTree" id="ENSGT00960000189341"/>
<feature type="region of interest" description="Disordered" evidence="1">
    <location>
        <begin position="1"/>
        <end position="21"/>
    </location>
</feature>